<dbReference type="EMBL" id="BNCI01000001">
    <property type="protein sequence ID" value="GHF14375.1"/>
    <property type="molecule type" value="Genomic_DNA"/>
</dbReference>
<reference evidence="11" key="2">
    <citation type="submission" date="2020-09" db="EMBL/GenBank/DDBJ databases">
        <authorList>
            <person name="Sun Q."/>
            <person name="Kim S."/>
        </authorList>
    </citation>
    <scope>NUCLEOTIDE SEQUENCE</scope>
    <source>
        <strain evidence="11">KCTC 42590</strain>
    </source>
</reference>
<gene>
    <name evidence="11" type="primary">cycL</name>
    <name evidence="11" type="ORF">GCM10017044_05580</name>
</gene>
<dbReference type="InterPro" id="IPR051263">
    <property type="entry name" value="C-type_cytochrome_biogenesis"/>
</dbReference>
<comment type="similarity">
    <text evidence="1 9">Belongs to the CcmH/CycL/Ccl2/NrfF family.</text>
</comment>
<evidence type="ECO:0000313" key="11">
    <source>
        <dbReference type="EMBL" id="GHF14375.1"/>
    </source>
</evidence>
<dbReference type="GO" id="GO:0046872">
    <property type="term" value="F:metal ion binding"/>
    <property type="evidence" value="ECO:0007669"/>
    <property type="project" value="UniProtKB-KW"/>
</dbReference>
<accession>A0A919AMH8</accession>
<dbReference type="RefSeq" id="WP_191250025.1">
    <property type="nucleotide sequence ID" value="NZ_BNCI01000001.1"/>
</dbReference>
<evidence type="ECO:0000256" key="2">
    <source>
        <dbReference type="ARBA" id="ARBA00022617"/>
    </source>
</evidence>
<feature type="transmembrane region" description="Helical" evidence="9">
    <location>
        <begin position="106"/>
        <end position="125"/>
    </location>
</feature>
<dbReference type="InterPro" id="IPR038297">
    <property type="entry name" value="CcmH/CycL/NrfF/Ccl2_sf"/>
</dbReference>
<feature type="domain" description="CcmH/CycL/Ccl2/NrfF N-terminal" evidence="10">
    <location>
        <begin position="10"/>
        <end position="151"/>
    </location>
</feature>
<feature type="signal peptide" evidence="9">
    <location>
        <begin position="1"/>
        <end position="19"/>
    </location>
</feature>
<keyword evidence="2 9" id="KW-0349">Heme</keyword>
<dbReference type="Gene3D" id="1.10.8.640">
    <property type="entry name" value="Cytochrome C biogenesis protein"/>
    <property type="match status" value="1"/>
</dbReference>
<evidence type="ECO:0000313" key="12">
    <source>
        <dbReference type="Proteomes" id="UP000630923"/>
    </source>
</evidence>
<evidence type="ECO:0000256" key="1">
    <source>
        <dbReference type="ARBA" id="ARBA00010342"/>
    </source>
</evidence>
<comment type="subcellular location">
    <subcellularLocation>
        <location evidence="8">Membrane</location>
        <topology evidence="8">Single-pass membrane protein</topology>
        <orientation evidence="8">Periplasmic side</orientation>
    </subcellularLocation>
</comment>
<dbReference type="PANTHER" id="PTHR47870:SF1">
    <property type="entry name" value="CYTOCHROME C-TYPE BIOGENESIS PROTEIN CCMH"/>
    <property type="match status" value="1"/>
</dbReference>
<keyword evidence="4 9" id="KW-0732">Signal</keyword>
<name>A0A919AMH8_9PROT</name>
<evidence type="ECO:0000259" key="10">
    <source>
        <dbReference type="Pfam" id="PF03918"/>
    </source>
</evidence>
<dbReference type="GO" id="GO:0017004">
    <property type="term" value="P:cytochrome complex assembly"/>
    <property type="evidence" value="ECO:0007669"/>
    <property type="project" value="UniProtKB-KW"/>
</dbReference>
<keyword evidence="3 9" id="KW-0479">Metal-binding</keyword>
<evidence type="ECO:0000256" key="8">
    <source>
        <dbReference type="ARBA" id="ARBA00060491"/>
    </source>
</evidence>
<feature type="chain" id="PRO_5038168657" description="Cytochrome c-type biogenesis protein" evidence="9">
    <location>
        <begin position="20"/>
        <end position="157"/>
    </location>
</feature>
<sequence>MIRSLISFVLLVFVVAAPALSVAVDEEKLPDPAREQLARDLMKEVRCLVCQNQSIEDSNADLAKDLRVIIREQIGAGKSPDEVKAFLVARYGDWVLLKPPLRAGTIFLWGSPALFLIIVAVMLIMRSRQGSAQKGVSDLTAEEQERLKALLEKDETK</sequence>
<evidence type="ECO:0000256" key="4">
    <source>
        <dbReference type="ARBA" id="ARBA00022729"/>
    </source>
</evidence>
<dbReference type="PANTHER" id="PTHR47870">
    <property type="entry name" value="CYTOCHROME C-TYPE BIOGENESIS PROTEIN CCMH"/>
    <property type="match status" value="1"/>
</dbReference>
<keyword evidence="5" id="KW-0201">Cytochrome c-type biogenesis</keyword>
<evidence type="ECO:0000256" key="5">
    <source>
        <dbReference type="ARBA" id="ARBA00022748"/>
    </source>
</evidence>
<evidence type="ECO:0000256" key="3">
    <source>
        <dbReference type="ARBA" id="ARBA00022723"/>
    </source>
</evidence>
<dbReference type="Proteomes" id="UP000630923">
    <property type="component" value="Unassembled WGS sequence"/>
</dbReference>
<dbReference type="GO" id="GO:0005886">
    <property type="term" value="C:plasma membrane"/>
    <property type="evidence" value="ECO:0007669"/>
    <property type="project" value="TreeGrafter"/>
</dbReference>
<evidence type="ECO:0000256" key="9">
    <source>
        <dbReference type="RuleBase" id="RU364112"/>
    </source>
</evidence>
<reference evidence="11" key="1">
    <citation type="journal article" date="2014" name="Int. J. Syst. Evol. Microbiol.">
        <title>Complete genome sequence of Corynebacterium casei LMG S-19264T (=DSM 44701T), isolated from a smear-ripened cheese.</title>
        <authorList>
            <consortium name="US DOE Joint Genome Institute (JGI-PGF)"/>
            <person name="Walter F."/>
            <person name="Albersmeier A."/>
            <person name="Kalinowski J."/>
            <person name="Ruckert C."/>
        </authorList>
    </citation>
    <scope>NUCLEOTIDE SEQUENCE</scope>
    <source>
        <strain evidence="11">KCTC 42590</strain>
    </source>
</reference>
<keyword evidence="12" id="KW-1185">Reference proteome</keyword>
<protein>
    <recommendedName>
        <fullName evidence="9">Cytochrome c-type biogenesis protein</fullName>
    </recommendedName>
</protein>
<organism evidence="11 12">
    <name type="scientific">Kordiimonas sediminis</name>
    <dbReference type="NCBI Taxonomy" id="1735581"/>
    <lineage>
        <taxon>Bacteria</taxon>
        <taxon>Pseudomonadati</taxon>
        <taxon>Pseudomonadota</taxon>
        <taxon>Alphaproteobacteria</taxon>
        <taxon>Kordiimonadales</taxon>
        <taxon>Kordiimonadaceae</taxon>
        <taxon>Kordiimonas</taxon>
    </lineage>
</organism>
<dbReference type="AlphaFoldDB" id="A0A919AMH8"/>
<evidence type="ECO:0000256" key="6">
    <source>
        <dbReference type="ARBA" id="ARBA00023004"/>
    </source>
</evidence>
<proteinExistence type="inferred from homology"/>
<keyword evidence="9" id="KW-1133">Transmembrane helix</keyword>
<keyword evidence="9" id="KW-0812">Transmembrane</keyword>
<comment type="caution">
    <text evidence="11">The sequence shown here is derived from an EMBL/GenBank/DDBJ whole genome shotgun (WGS) entry which is preliminary data.</text>
</comment>
<dbReference type="FunFam" id="1.10.8.640:FF:000001">
    <property type="entry name" value="Cytochrome c-type biogenesis protein"/>
    <property type="match status" value="1"/>
</dbReference>
<dbReference type="InterPro" id="IPR005616">
    <property type="entry name" value="CcmH/CycL/Ccl2/NrfF_N"/>
</dbReference>
<keyword evidence="9" id="KW-0472">Membrane</keyword>
<dbReference type="CDD" id="cd16378">
    <property type="entry name" value="CcmH_N"/>
    <property type="match status" value="1"/>
</dbReference>
<comment type="function">
    <text evidence="7">Required for the biogenesis of c-type cytochromes. Possible subunit of a heme lyase.</text>
</comment>
<dbReference type="Pfam" id="PF03918">
    <property type="entry name" value="CcmH"/>
    <property type="match status" value="1"/>
</dbReference>
<keyword evidence="6 9" id="KW-0408">Iron</keyword>
<evidence type="ECO:0000256" key="7">
    <source>
        <dbReference type="ARBA" id="ARBA00037230"/>
    </source>
</evidence>